<evidence type="ECO:0000256" key="6">
    <source>
        <dbReference type="ARBA" id="ARBA00022917"/>
    </source>
</evidence>
<evidence type="ECO:0000256" key="3">
    <source>
        <dbReference type="ARBA" id="ARBA00022598"/>
    </source>
</evidence>
<comment type="subunit">
    <text evidence="8">Monomer.</text>
</comment>
<keyword evidence="12" id="KW-1185">Reference proteome</keyword>
<evidence type="ECO:0000256" key="7">
    <source>
        <dbReference type="ARBA" id="ARBA00023146"/>
    </source>
</evidence>
<dbReference type="Proteomes" id="UP000600865">
    <property type="component" value="Unassembled WGS sequence"/>
</dbReference>
<evidence type="ECO:0000259" key="9">
    <source>
        <dbReference type="Pfam" id="PF00749"/>
    </source>
</evidence>
<dbReference type="GO" id="GO:0005524">
    <property type="term" value="F:ATP binding"/>
    <property type="evidence" value="ECO:0007669"/>
    <property type="project" value="UniProtKB-UniRule"/>
</dbReference>
<organism evidence="11 12">
    <name type="scientific">Litorimonas cladophorae</name>
    <dbReference type="NCBI Taxonomy" id="1220491"/>
    <lineage>
        <taxon>Bacteria</taxon>
        <taxon>Pseudomonadati</taxon>
        <taxon>Pseudomonadota</taxon>
        <taxon>Alphaproteobacteria</taxon>
        <taxon>Maricaulales</taxon>
        <taxon>Robiginitomaculaceae</taxon>
    </lineage>
</organism>
<dbReference type="RefSeq" id="WP_189580512.1">
    <property type="nucleotide sequence ID" value="NZ_BMYV01000001.1"/>
</dbReference>
<dbReference type="NCBIfam" id="TIGR00464">
    <property type="entry name" value="gltX_bact"/>
    <property type="match status" value="1"/>
</dbReference>
<dbReference type="HAMAP" id="MF_00022">
    <property type="entry name" value="Glu_tRNA_synth_type1"/>
    <property type="match status" value="1"/>
</dbReference>
<gene>
    <name evidence="11" type="primary">gltX1</name>
    <name evidence="8" type="synonym">gltX</name>
    <name evidence="11" type="ORF">GCM10011309_03490</name>
</gene>
<dbReference type="GO" id="GO:0008270">
    <property type="term" value="F:zinc ion binding"/>
    <property type="evidence" value="ECO:0007669"/>
    <property type="project" value="InterPro"/>
</dbReference>
<evidence type="ECO:0000313" key="12">
    <source>
        <dbReference type="Proteomes" id="UP000600865"/>
    </source>
</evidence>
<dbReference type="PROSITE" id="PS00178">
    <property type="entry name" value="AA_TRNA_LIGASE_I"/>
    <property type="match status" value="1"/>
</dbReference>
<dbReference type="SUPFAM" id="SSF52374">
    <property type="entry name" value="Nucleotidylyl transferase"/>
    <property type="match status" value="1"/>
</dbReference>
<comment type="subcellular location">
    <subcellularLocation>
        <location evidence="8">Cytoplasm</location>
    </subcellularLocation>
</comment>
<dbReference type="InterPro" id="IPR000924">
    <property type="entry name" value="Glu/Gln-tRNA-synth"/>
</dbReference>
<keyword evidence="4 8" id="KW-0547">Nucleotide-binding</keyword>
<dbReference type="AlphaFoldDB" id="A0A918NA48"/>
<feature type="short sequence motif" description="'HIGH' region" evidence="8">
    <location>
        <begin position="11"/>
        <end position="21"/>
    </location>
</feature>
<dbReference type="CDD" id="cd00808">
    <property type="entry name" value="GluRS_core"/>
    <property type="match status" value="1"/>
</dbReference>
<dbReference type="InterPro" id="IPR020751">
    <property type="entry name" value="aa-tRNA-synth_I_codon-bd_sub2"/>
</dbReference>
<reference evidence="11 12" key="1">
    <citation type="journal article" date="2014" name="Int. J. Syst. Evol. Microbiol.">
        <title>Complete genome sequence of Corynebacterium casei LMG S-19264T (=DSM 44701T), isolated from a smear-ripened cheese.</title>
        <authorList>
            <consortium name="US DOE Joint Genome Institute (JGI-PGF)"/>
            <person name="Walter F."/>
            <person name="Albersmeier A."/>
            <person name="Kalinowski J."/>
            <person name="Ruckert C."/>
        </authorList>
    </citation>
    <scope>NUCLEOTIDE SEQUENCE [LARGE SCALE GENOMIC DNA]</scope>
    <source>
        <strain evidence="11 12">KCTC 23968</strain>
    </source>
</reference>
<comment type="caution">
    <text evidence="11">The sequence shown here is derived from an EMBL/GenBank/DDBJ whole genome shotgun (WGS) entry which is preliminary data.</text>
</comment>
<feature type="domain" description="Aminoacyl-tRNA synthetase class I anticodon-binding" evidence="10">
    <location>
        <begin position="317"/>
        <end position="465"/>
    </location>
</feature>
<keyword evidence="7 8" id="KW-0030">Aminoacyl-tRNA synthetase</keyword>
<name>A0A918NA48_9PROT</name>
<proteinExistence type="inferred from homology"/>
<feature type="short sequence motif" description="'KMSKS' region" evidence="8">
    <location>
        <begin position="234"/>
        <end position="238"/>
    </location>
</feature>
<dbReference type="EMBL" id="BMYV01000001">
    <property type="protein sequence ID" value="GGX57752.1"/>
    <property type="molecule type" value="Genomic_DNA"/>
</dbReference>
<dbReference type="InterPro" id="IPR049940">
    <property type="entry name" value="GluQ/Sye"/>
</dbReference>
<dbReference type="InterPro" id="IPR020058">
    <property type="entry name" value="Glu/Gln-tRNA-synth_Ib_cat-dom"/>
</dbReference>
<dbReference type="InterPro" id="IPR004527">
    <property type="entry name" value="Glu-tRNA-ligase_bac/mito"/>
</dbReference>
<dbReference type="InterPro" id="IPR014729">
    <property type="entry name" value="Rossmann-like_a/b/a_fold"/>
</dbReference>
<feature type="binding site" evidence="8">
    <location>
        <position position="237"/>
    </location>
    <ligand>
        <name>ATP</name>
        <dbReference type="ChEBI" id="CHEBI:30616"/>
    </ligand>
</feature>
<accession>A0A918NA48</accession>
<evidence type="ECO:0000256" key="1">
    <source>
        <dbReference type="ARBA" id="ARBA00007894"/>
    </source>
</evidence>
<dbReference type="GO" id="GO:0000049">
    <property type="term" value="F:tRNA binding"/>
    <property type="evidence" value="ECO:0007669"/>
    <property type="project" value="InterPro"/>
</dbReference>
<comment type="catalytic activity">
    <reaction evidence="8">
        <text>tRNA(Glu) + L-glutamate + ATP = L-glutamyl-tRNA(Glu) + AMP + diphosphate</text>
        <dbReference type="Rhea" id="RHEA:23540"/>
        <dbReference type="Rhea" id="RHEA-COMP:9663"/>
        <dbReference type="Rhea" id="RHEA-COMP:9680"/>
        <dbReference type="ChEBI" id="CHEBI:29985"/>
        <dbReference type="ChEBI" id="CHEBI:30616"/>
        <dbReference type="ChEBI" id="CHEBI:33019"/>
        <dbReference type="ChEBI" id="CHEBI:78442"/>
        <dbReference type="ChEBI" id="CHEBI:78520"/>
        <dbReference type="ChEBI" id="CHEBI:456215"/>
        <dbReference type="EC" id="6.1.1.17"/>
    </reaction>
</comment>
<evidence type="ECO:0000256" key="4">
    <source>
        <dbReference type="ARBA" id="ARBA00022741"/>
    </source>
</evidence>
<dbReference type="Gene3D" id="3.40.50.620">
    <property type="entry name" value="HUPs"/>
    <property type="match status" value="1"/>
</dbReference>
<dbReference type="Gene3D" id="1.10.10.350">
    <property type="match status" value="1"/>
</dbReference>
<keyword evidence="3 8" id="KW-0436">Ligase</keyword>
<evidence type="ECO:0000256" key="5">
    <source>
        <dbReference type="ARBA" id="ARBA00022840"/>
    </source>
</evidence>
<dbReference type="PANTHER" id="PTHR43311">
    <property type="entry name" value="GLUTAMATE--TRNA LIGASE"/>
    <property type="match status" value="1"/>
</dbReference>
<dbReference type="GO" id="GO:0005829">
    <property type="term" value="C:cytosol"/>
    <property type="evidence" value="ECO:0007669"/>
    <property type="project" value="TreeGrafter"/>
</dbReference>
<dbReference type="InterPro" id="IPR001412">
    <property type="entry name" value="aa-tRNA-synth_I_CS"/>
</dbReference>
<keyword evidence="6 8" id="KW-0648">Protein biosynthesis</keyword>
<feature type="domain" description="Glutamyl/glutaminyl-tRNA synthetase class Ib catalytic" evidence="9">
    <location>
        <begin position="5"/>
        <end position="302"/>
    </location>
</feature>
<evidence type="ECO:0000256" key="8">
    <source>
        <dbReference type="HAMAP-Rule" id="MF_00022"/>
    </source>
</evidence>
<dbReference type="PRINTS" id="PR00987">
    <property type="entry name" value="TRNASYNTHGLU"/>
</dbReference>
<evidence type="ECO:0000259" key="10">
    <source>
        <dbReference type="Pfam" id="PF19269"/>
    </source>
</evidence>
<dbReference type="InterPro" id="IPR008925">
    <property type="entry name" value="aa_tRNA-synth_I_cd-bd_sf"/>
</dbReference>
<dbReference type="PANTHER" id="PTHR43311:SF2">
    <property type="entry name" value="GLUTAMATE--TRNA LIGASE, MITOCHONDRIAL-RELATED"/>
    <property type="match status" value="1"/>
</dbReference>
<protein>
    <recommendedName>
        <fullName evidence="8">Glutamate--tRNA ligase</fullName>
        <ecNumber evidence="8">6.1.1.17</ecNumber>
    </recommendedName>
    <alternativeName>
        <fullName evidence="8">Glutamyl-tRNA synthetase</fullName>
        <shortName evidence="8">GluRS</shortName>
    </alternativeName>
</protein>
<comment type="similarity">
    <text evidence="1 8">Belongs to the class-I aminoacyl-tRNA synthetase family. Glutamate--tRNA ligase type 1 subfamily.</text>
</comment>
<dbReference type="GO" id="GO:0004818">
    <property type="term" value="F:glutamate-tRNA ligase activity"/>
    <property type="evidence" value="ECO:0007669"/>
    <property type="project" value="UniProtKB-UniRule"/>
</dbReference>
<dbReference type="InterPro" id="IPR033910">
    <property type="entry name" value="GluRS_core"/>
</dbReference>
<sequence>MSRPVVTRFAPSPTGYLHIGGARTALFNWYFAKKMGGQFKLRIEDTDKARSTDDATAAILKGMDWLGLHADGEIVYQSKNVDAHVAAANALLESGAAYRCYQTPEQVEDLKAQARENNRAFRSPCRERTDQPDLPFAVRFRVPEGVTTIKDHVQGEVTWQNDSFDDLVLLRADGTPTYMLAVVVDDRDMDVTHVIRGDDHLINAGRQTQLYQALGWDVPEWAHVPLIHGPDGKKLSKRHGALGVDAYANLGYLPSGLRNYLVKLGWSYGDTEIFLDDAELTQAFSLQGITASAARLDFDKMDYINAQHMTHMSDAALMEHALPFLETVNAGPIAPIVQDRILRGMPTLKPRSKTLIELADQARYLMDIRPLDISGKTAKPLKRDGVIELLSALTLALKSRKDAPWTAEALDTELKDFAEQRELGFGRIGQPVRAALTGGSPSPDLSVVLALLGPDETLGRLDDAIAAFG</sequence>
<evidence type="ECO:0000313" key="11">
    <source>
        <dbReference type="EMBL" id="GGX57752.1"/>
    </source>
</evidence>
<keyword evidence="2 8" id="KW-0963">Cytoplasm</keyword>
<dbReference type="GO" id="GO:0006424">
    <property type="term" value="P:glutamyl-tRNA aminoacylation"/>
    <property type="evidence" value="ECO:0007669"/>
    <property type="project" value="UniProtKB-UniRule"/>
</dbReference>
<dbReference type="Pfam" id="PF19269">
    <property type="entry name" value="Anticodon_2"/>
    <property type="match status" value="1"/>
</dbReference>
<dbReference type="InterPro" id="IPR045462">
    <property type="entry name" value="aa-tRNA-synth_I_cd-bd"/>
</dbReference>
<comment type="function">
    <text evidence="8">Catalyzes the attachment of glutamate to tRNA(Glu) in a two-step reaction: glutamate is first activated by ATP to form Glu-AMP and then transferred to the acceptor end of tRNA(Glu).</text>
</comment>
<dbReference type="SUPFAM" id="SSF48163">
    <property type="entry name" value="An anticodon-binding domain of class I aminoacyl-tRNA synthetases"/>
    <property type="match status" value="1"/>
</dbReference>
<dbReference type="EC" id="6.1.1.17" evidence="8"/>
<keyword evidence="5 8" id="KW-0067">ATP-binding</keyword>
<comment type="caution">
    <text evidence="8">Lacks conserved residue(s) required for the propagation of feature annotation.</text>
</comment>
<dbReference type="Pfam" id="PF00749">
    <property type="entry name" value="tRNA-synt_1c"/>
    <property type="match status" value="1"/>
</dbReference>
<evidence type="ECO:0000256" key="2">
    <source>
        <dbReference type="ARBA" id="ARBA00022490"/>
    </source>
</evidence>